<comment type="caution">
    <text evidence="2">The sequence shown here is derived from an EMBL/GenBank/DDBJ whole genome shotgun (WGS) entry which is preliminary data.</text>
</comment>
<keyword evidence="1" id="KW-1133">Transmembrane helix</keyword>
<proteinExistence type="predicted"/>
<reference evidence="2 3" key="1">
    <citation type="submission" date="2020-10" db="EMBL/GenBank/DDBJ databases">
        <title>Novel species in genus Corynebacterium.</title>
        <authorList>
            <person name="Zhang G."/>
        </authorList>
    </citation>
    <scope>NUCLEOTIDE SEQUENCE [LARGE SCALE GENOMIC DNA]</scope>
    <source>
        <strain evidence="2 3">DSM 45110</strain>
    </source>
</reference>
<sequence length="146" mass="15864">MNTVDTPVLQDRYGDTRNSNFTGKILVIIFVGMIIAAGIYIFSMVTRTSEASVTAVETNGEVVSDSKVTSQIDVTRDDPTQAAYCIVTALNYQKDEVGRREVLIPAGGASTTRYEIDIQTRESAHAAKVYGCSIHIPPHLEAKPAQ</sequence>
<accession>A0ABR9ZIG8</accession>
<dbReference type="EMBL" id="JADKMY010000001">
    <property type="protein sequence ID" value="MBF4553162.1"/>
    <property type="molecule type" value="Genomic_DNA"/>
</dbReference>
<evidence type="ECO:0000313" key="3">
    <source>
        <dbReference type="Proteomes" id="UP000635902"/>
    </source>
</evidence>
<evidence type="ECO:0000313" key="2">
    <source>
        <dbReference type="EMBL" id="MBF4553162.1"/>
    </source>
</evidence>
<dbReference type="Proteomes" id="UP000635902">
    <property type="component" value="Unassembled WGS sequence"/>
</dbReference>
<gene>
    <name evidence="2" type="ORF">IRY30_03565</name>
</gene>
<dbReference type="Pfam" id="PF14155">
    <property type="entry name" value="DUF4307"/>
    <property type="match status" value="1"/>
</dbReference>
<keyword evidence="3" id="KW-1185">Reference proteome</keyword>
<dbReference type="InterPro" id="IPR025443">
    <property type="entry name" value="DUF4307"/>
</dbReference>
<evidence type="ECO:0000256" key="1">
    <source>
        <dbReference type="SAM" id="Phobius"/>
    </source>
</evidence>
<feature type="transmembrane region" description="Helical" evidence="1">
    <location>
        <begin position="21"/>
        <end position="42"/>
    </location>
</feature>
<dbReference type="RefSeq" id="WP_194555998.1">
    <property type="nucleotide sequence ID" value="NZ_JADKMY010000001.1"/>
</dbReference>
<keyword evidence="1" id="KW-0812">Transmembrane</keyword>
<organism evidence="2 3">
    <name type="scientific">Corynebacterium suicordis DSM 45110</name>
    <dbReference type="NCBI Taxonomy" id="1121369"/>
    <lineage>
        <taxon>Bacteria</taxon>
        <taxon>Bacillati</taxon>
        <taxon>Actinomycetota</taxon>
        <taxon>Actinomycetes</taxon>
        <taxon>Mycobacteriales</taxon>
        <taxon>Corynebacteriaceae</taxon>
        <taxon>Corynebacterium</taxon>
    </lineage>
</organism>
<keyword evidence="1" id="KW-0472">Membrane</keyword>
<name>A0ABR9ZIG8_9CORY</name>
<protein>
    <submittedName>
        <fullName evidence="2">DUF4307 domain-containing protein</fullName>
    </submittedName>
</protein>